<feature type="domain" description="DUF3752" evidence="2">
    <location>
        <begin position="414"/>
        <end position="500"/>
    </location>
</feature>
<proteinExistence type="predicted"/>
<name>A0AAD4N8B1_9BILA</name>
<dbReference type="AlphaFoldDB" id="A0AAD4N8B1"/>
<dbReference type="PANTHER" id="PTHR46370">
    <property type="entry name" value="GPALPP MOTIFS-CONTAINING PROTEIN 1"/>
    <property type="match status" value="1"/>
</dbReference>
<feature type="compositionally biased region" description="Polar residues" evidence="1">
    <location>
        <begin position="204"/>
        <end position="213"/>
    </location>
</feature>
<evidence type="ECO:0000313" key="4">
    <source>
        <dbReference type="Proteomes" id="UP001201812"/>
    </source>
</evidence>
<feature type="compositionally biased region" description="Basic and acidic residues" evidence="1">
    <location>
        <begin position="246"/>
        <end position="266"/>
    </location>
</feature>
<evidence type="ECO:0000313" key="3">
    <source>
        <dbReference type="EMBL" id="KAI1718806.1"/>
    </source>
</evidence>
<feature type="compositionally biased region" description="Basic and acidic residues" evidence="1">
    <location>
        <begin position="169"/>
        <end position="179"/>
    </location>
</feature>
<feature type="compositionally biased region" description="Polar residues" evidence="1">
    <location>
        <begin position="54"/>
        <end position="66"/>
    </location>
</feature>
<dbReference type="InterPro" id="IPR022226">
    <property type="entry name" value="DUF3752"/>
</dbReference>
<feature type="region of interest" description="Disordered" evidence="1">
    <location>
        <begin position="204"/>
        <end position="334"/>
    </location>
</feature>
<dbReference type="PANTHER" id="PTHR46370:SF1">
    <property type="entry name" value="GPALPP MOTIFS-CONTAINING PROTEIN 1"/>
    <property type="match status" value="1"/>
</dbReference>
<feature type="region of interest" description="Disordered" evidence="1">
    <location>
        <begin position="1"/>
        <end position="179"/>
    </location>
</feature>
<feature type="compositionally biased region" description="Polar residues" evidence="1">
    <location>
        <begin position="277"/>
        <end position="291"/>
    </location>
</feature>
<dbReference type="Pfam" id="PF12572">
    <property type="entry name" value="DUF3752"/>
    <property type="match status" value="1"/>
</dbReference>
<accession>A0AAD4N8B1</accession>
<feature type="region of interest" description="Disordered" evidence="1">
    <location>
        <begin position="384"/>
        <end position="425"/>
    </location>
</feature>
<feature type="compositionally biased region" description="Acidic residues" evidence="1">
    <location>
        <begin position="22"/>
        <end position="36"/>
    </location>
</feature>
<reference evidence="3" key="1">
    <citation type="submission" date="2022-01" db="EMBL/GenBank/DDBJ databases">
        <title>Genome Sequence Resource for Two Populations of Ditylenchus destructor, the Migratory Endoparasitic Phytonematode.</title>
        <authorList>
            <person name="Zhang H."/>
            <person name="Lin R."/>
            <person name="Xie B."/>
        </authorList>
    </citation>
    <scope>NUCLEOTIDE SEQUENCE</scope>
    <source>
        <strain evidence="3">BazhouSP</strain>
    </source>
</reference>
<gene>
    <name evidence="3" type="ORF">DdX_05914</name>
</gene>
<dbReference type="Proteomes" id="UP001201812">
    <property type="component" value="Unassembled WGS sequence"/>
</dbReference>
<keyword evidence="4" id="KW-1185">Reference proteome</keyword>
<sequence length="509" mass="55876">MSTRRNADSDVPQWDEFNVDHDELDYEEPQGGESLDECGPSLPPGFLNEDSQECKPSSSNFMNNFSIPAEHDEEPDDPDPHYISGVQDPDEPHIPNEIDGVTAKQQNGGRNDAESRIERLTLPSITADLDEQKPSSSGRQVVIGPSIPPEFMLRQNSIDDADPMAPPDEPGRSVSPKEAKSLRVIGPALPPEFLPMVSQTSSVPKIVTNSNPKSVIGPSLPPGLLCDSTQSSDEEPVDEPCSSTSHIDRVNDPIEGQSRKECKPNHNIDFNEISDGPCTSSKMTRNGSYSNMELPLDDEDSNSANRIKDANGSIPSQEVENEDDDIIGPALPPQNNMQAEEEYIHRLMEFEAHKSQSGGELKREEWMTELPQKLKQSYGLSAKSSFNRFSGGASSSSQNEWTKTPKAGPSQTKPKDVPKRTSSDLLQEEVAKQLNETRQESLLDIHQKKRKVVAEEIGAVPGGSKERKPFNRETDMEVRGLSSLNGDEAKARLGSLSSRFGSSSSNKFL</sequence>
<feature type="compositionally biased region" description="Basic and acidic residues" evidence="1">
    <location>
        <begin position="464"/>
        <end position="478"/>
    </location>
</feature>
<feature type="region of interest" description="Disordered" evidence="1">
    <location>
        <begin position="456"/>
        <end position="487"/>
    </location>
</feature>
<feature type="compositionally biased region" description="Basic and acidic residues" evidence="1">
    <location>
        <begin position="413"/>
        <end position="422"/>
    </location>
</feature>
<feature type="compositionally biased region" description="Polar residues" evidence="1">
    <location>
        <begin position="384"/>
        <end position="402"/>
    </location>
</feature>
<evidence type="ECO:0000259" key="2">
    <source>
        <dbReference type="Pfam" id="PF12572"/>
    </source>
</evidence>
<protein>
    <recommendedName>
        <fullName evidence="2">DUF3752 domain-containing protein</fullName>
    </recommendedName>
</protein>
<dbReference type="EMBL" id="JAKKPZ010000007">
    <property type="protein sequence ID" value="KAI1718806.1"/>
    <property type="molecule type" value="Genomic_DNA"/>
</dbReference>
<organism evidence="3 4">
    <name type="scientific">Ditylenchus destructor</name>
    <dbReference type="NCBI Taxonomy" id="166010"/>
    <lineage>
        <taxon>Eukaryota</taxon>
        <taxon>Metazoa</taxon>
        <taxon>Ecdysozoa</taxon>
        <taxon>Nematoda</taxon>
        <taxon>Chromadorea</taxon>
        <taxon>Rhabditida</taxon>
        <taxon>Tylenchina</taxon>
        <taxon>Tylenchomorpha</taxon>
        <taxon>Sphaerularioidea</taxon>
        <taxon>Anguinidae</taxon>
        <taxon>Anguininae</taxon>
        <taxon>Ditylenchus</taxon>
    </lineage>
</organism>
<dbReference type="InterPro" id="IPR046331">
    <property type="entry name" value="GPAM1-like"/>
</dbReference>
<evidence type="ECO:0000256" key="1">
    <source>
        <dbReference type="SAM" id="MobiDB-lite"/>
    </source>
</evidence>
<comment type="caution">
    <text evidence="3">The sequence shown here is derived from an EMBL/GenBank/DDBJ whole genome shotgun (WGS) entry which is preliminary data.</text>
</comment>